<evidence type="ECO:0000259" key="2">
    <source>
        <dbReference type="PROSITE" id="PS50943"/>
    </source>
</evidence>
<evidence type="ECO:0000313" key="4">
    <source>
        <dbReference type="Proteomes" id="UP001223420"/>
    </source>
</evidence>
<protein>
    <submittedName>
        <fullName evidence="3">Ribosome-binding protein aMBF1 (Putative translation factor)</fullName>
    </submittedName>
</protein>
<dbReference type="GO" id="GO:0003677">
    <property type="term" value="F:DNA binding"/>
    <property type="evidence" value="ECO:0007669"/>
    <property type="project" value="InterPro"/>
</dbReference>
<name>A0AAJ1WUG4_9HYPH</name>
<proteinExistence type="predicted"/>
<dbReference type="RefSeq" id="WP_230368184.1">
    <property type="nucleotide sequence ID" value="NZ_JAJALK010000023.1"/>
</dbReference>
<dbReference type="InterPro" id="IPR001387">
    <property type="entry name" value="Cro/C1-type_HTH"/>
</dbReference>
<dbReference type="CDD" id="cd00093">
    <property type="entry name" value="HTH_XRE"/>
    <property type="match status" value="1"/>
</dbReference>
<evidence type="ECO:0000313" key="3">
    <source>
        <dbReference type="EMBL" id="MDQ0543614.1"/>
    </source>
</evidence>
<dbReference type="Proteomes" id="UP001223420">
    <property type="component" value="Unassembled WGS sequence"/>
</dbReference>
<dbReference type="SMART" id="SM00530">
    <property type="entry name" value="HTH_XRE"/>
    <property type="match status" value="1"/>
</dbReference>
<comment type="caution">
    <text evidence="3">The sequence shown here is derived from an EMBL/GenBank/DDBJ whole genome shotgun (WGS) entry which is preliminary data.</text>
</comment>
<dbReference type="EMBL" id="JAUSWL010000004">
    <property type="protein sequence ID" value="MDQ0543614.1"/>
    <property type="molecule type" value="Genomic_DNA"/>
</dbReference>
<feature type="domain" description="HTH cro/C1-type" evidence="2">
    <location>
        <begin position="37"/>
        <end position="91"/>
    </location>
</feature>
<dbReference type="Gene3D" id="1.10.260.40">
    <property type="entry name" value="lambda repressor-like DNA-binding domains"/>
    <property type="match status" value="1"/>
</dbReference>
<gene>
    <name evidence="3" type="ORF">QO001_002543</name>
</gene>
<evidence type="ECO:0000256" key="1">
    <source>
        <dbReference type="SAM" id="MobiDB-lite"/>
    </source>
</evidence>
<sequence length="99" mass="10960">MSMIKASELHKKRMADDPAYREAYDALDEEFALVSALIAARTHAQLSQAEVATRMGTTESAVSRLESGKTKPSTRTLERYARATGHKLTIRLEPQPSGR</sequence>
<dbReference type="SUPFAM" id="SSF47413">
    <property type="entry name" value="lambda repressor-like DNA-binding domains"/>
    <property type="match status" value="1"/>
</dbReference>
<dbReference type="AlphaFoldDB" id="A0AAJ1WUG4"/>
<dbReference type="InterPro" id="IPR010982">
    <property type="entry name" value="Lambda_DNA-bd_dom_sf"/>
</dbReference>
<reference evidence="3" key="1">
    <citation type="submission" date="2023-07" db="EMBL/GenBank/DDBJ databases">
        <title>Genomic Encyclopedia of Type Strains, Phase IV (KMG-IV): sequencing the most valuable type-strain genomes for metagenomic binning, comparative biology and taxonomic classification.</title>
        <authorList>
            <person name="Goeker M."/>
        </authorList>
    </citation>
    <scope>NUCLEOTIDE SEQUENCE</scope>
    <source>
        <strain evidence="3">DSM 19569</strain>
    </source>
</reference>
<dbReference type="Pfam" id="PF01381">
    <property type="entry name" value="HTH_3"/>
    <property type="match status" value="1"/>
</dbReference>
<organism evidence="3 4">
    <name type="scientific">Methylobacterium brachiatum</name>
    <dbReference type="NCBI Taxonomy" id="269660"/>
    <lineage>
        <taxon>Bacteria</taxon>
        <taxon>Pseudomonadati</taxon>
        <taxon>Pseudomonadota</taxon>
        <taxon>Alphaproteobacteria</taxon>
        <taxon>Hyphomicrobiales</taxon>
        <taxon>Methylobacteriaceae</taxon>
        <taxon>Methylobacterium</taxon>
    </lineage>
</organism>
<dbReference type="PROSITE" id="PS50943">
    <property type="entry name" value="HTH_CROC1"/>
    <property type="match status" value="1"/>
</dbReference>
<accession>A0AAJ1WUG4</accession>
<feature type="region of interest" description="Disordered" evidence="1">
    <location>
        <begin position="79"/>
        <end position="99"/>
    </location>
</feature>